<dbReference type="GO" id="GO:0004143">
    <property type="term" value="F:ATP-dependent diacylglycerol kinase activity"/>
    <property type="evidence" value="ECO:0007669"/>
    <property type="project" value="UniProtKB-EC"/>
</dbReference>
<feature type="compositionally biased region" description="Basic and acidic residues" evidence="8">
    <location>
        <begin position="194"/>
        <end position="204"/>
    </location>
</feature>
<evidence type="ECO:0000256" key="6">
    <source>
        <dbReference type="ARBA" id="ARBA00022840"/>
    </source>
</evidence>
<feature type="compositionally biased region" description="Polar residues" evidence="8">
    <location>
        <begin position="459"/>
        <end position="470"/>
    </location>
</feature>
<feature type="compositionally biased region" description="Polar residues" evidence="8">
    <location>
        <begin position="206"/>
        <end position="215"/>
    </location>
</feature>
<sequence>MVSQTLYEKYTFLPLPTVHNCHSALTASCSDLIDTVLALHSNPGSAQEAVSLREAAERRSQFARFPARSVSAPPRKKWFRSKQNISGTDGMESRSGSQEVVCDEFTKKLVAAITTWHDIHSSLLRLSLDRSSEEDNYNASSSSYSSDSEDDDDDKNEPTANRLSVSSARFSISNPDLTNCQIKQMFPEMADHWSLRRKSAHDEENYSPQPSPQQNKKLHRKKKKSIQEAQSNPIFVIGPPVGGEVAKKRAKKKWRGENAARKLSEALPAALRSPTQILRRTKKPLGPSLSWDPEHRSRSASSTTTRSRVHSDGSSEKGADEEQGDCAGIVEEPRFELEVTCIHCAMAAEYRRRMLKSEIETAVMRLARRLGNGRSGWRDDSSPSTSSSNNLPHHRHTISSHHRGTTPDIVVSSISSDEEDHQSVDKYTSSEFGNSLQTSEGSSPCSSSCTSPRLLRNGNEITFDSPSGSIDVTPPSPSPLRLQPPSLLSPYPDSASPPRSNSVDLSTLRRDIELLSVSSGDSDGASDNDFEPPTPAESVRTFRSKSHDPTATADSMLRRPSRIEHLSELFRKALAKSPVVRRSAADQESTSTLNKHRSSRYWIEEEVWTAILAGEHIWLPSSSGSSASADSECYVGEKDCRRQGEKRRCAACHIVAHVACFPLLAKLNLCCKTTFRDYAARKPSSKETQDGLTSHHWVHKWRHEGRCNTCGKSFQQKMFFQGKEKKETIAVACSWCKESYHLKNCFVREKLEERCCRGNLKEMIVPPTWILRLANRKRSNHRHRNNGKHKKASRQFVVKPTDLWSAGPSQPLLVFVNPKSGGNKGAKALHTLCWLLNPRQVFDITSLKGPKFGLEMFRKVVTQLRILVCGGDGTVGWVLSTMDNLNWPTYPPMAIMPLGTGNDLARCMGWGGQFTDEPMSQLLQAILHETTVTHLDRWRITVEPNTHCMMEADEDDSLQSALPLTVMNNYFSIGADAHVALQFHHSRSANPQMLNSRLKNRIAYGGLGTIDLFKRSWKDLSDYISLECDGVDVTPRIKELKLHCILFHNITYYAGGTIPWGESSDAKTSCCDGKVEVLGFTTATLAALQMGGKGERIAQCSRVRVVTSKAIPMQVDGEPCLLAPSVISLGFHSKVPMLKREKKTPCTPNLMRRNTRGHRDSLIQSTSLIIQLPVIVVGRADYDTYKDCFERLKDTAYEIGIVNIESEAELDSARVLIQRLLVEHNSLPYEPDKNWRFLDYVSNAEEGTFRVSRQQEQVQSVSDVCNTDECLLILDHAFPSITDREAVELFQPIITTTASTSNNANPPTYHKSRRISETLRIVLSSDAQETHL</sequence>
<dbReference type="EC" id="2.7.1.107" evidence="7"/>
<dbReference type="InterPro" id="IPR000756">
    <property type="entry name" value="Diacylglycerol_kin_accessory"/>
</dbReference>
<evidence type="ECO:0000256" key="7">
    <source>
        <dbReference type="RuleBase" id="RU361128"/>
    </source>
</evidence>
<feature type="compositionally biased region" description="Basic residues" evidence="8">
    <location>
        <begin position="392"/>
        <end position="404"/>
    </location>
</feature>
<dbReference type="InterPro" id="IPR016064">
    <property type="entry name" value="NAD/diacylglycerol_kinase_sf"/>
</dbReference>
<comment type="caution">
    <text evidence="10">The sequence shown here is derived from an EMBL/GenBank/DDBJ whole genome shotgun (WGS) entry which is preliminary data.</text>
</comment>
<dbReference type="InterPro" id="IPR017438">
    <property type="entry name" value="ATP-NAD_kinase_N"/>
</dbReference>
<feature type="compositionally biased region" description="Basic and acidic residues" evidence="8">
    <location>
        <begin position="255"/>
        <end position="264"/>
    </location>
</feature>
<keyword evidence="3 7" id="KW-0808">Transferase</keyword>
<keyword evidence="11" id="KW-1185">Reference proteome</keyword>
<dbReference type="Pfam" id="PF23578">
    <property type="entry name" value="DGKI"/>
    <property type="match status" value="1"/>
</dbReference>
<feature type="region of interest" description="Disordered" evidence="8">
    <location>
        <begin position="372"/>
        <end position="559"/>
    </location>
</feature>
<accession>A0A9P1I9T0</accession>
<dbReference type="SUPFAM" id="SSF111331">
    <property type="entry name" value="NAD kinase/diacylglycerol kinase-like"/>
    <property type="match status" value="1"/>
</dbReference>
<comment type="similarity">
    <text evidence="2 7">Belongs to the eukaryotic diacylglycerol kinase family.</text>
</comment>
<dbReference type="PANTHER" id="PTHR11255">
    <property type="entry name" value="DIACYLGLYCEROL KINASE"/>
    <property type="match status" value="1"/>
</dbReference>
<feature type="compositionally biased region" description="Low complexity" evidence="8">
    <location>
        <begin position="479"/>
        <end position="498"/>
    </location>
</feature>
<dbReference type="CDD" id="cd20855">
    <property type="entry name" value="C1_DGK_typeIV_rpt2"/>
    <property type="match status" value="1"/>
</dbReference>
<dbReference type="Gene3D" id="2.60.200.40">
    <property type="match status" value="1"/>
</dbReference>
<dbReference type="Gene3D" id="3.40.50.10330">
    <property type="entry name" value="Probable inorganic polyphosphate/atp-NAD kinase, domain 1"/>
    <property type="match status" value="1"/>
</dbReference>
<dbReference type="CDD" id="cd20802">
    <property type="entry name" value="C1_DGK_typeIV_rpt1"/>
    <property type="match status" value="1"/>
</dbReference>
<comment type="catalytic activity">
    <reaction evidence="1 7">
        <text>a 1,2-diacyl-sn-glycerol + ATP = a 1,2-diacyl-sn-glycero-3-phosphate + ADP + H(+)</text>
        <dbReference type="Rhea" id="RHEA:10272"/>
        <dbReference type="ChEBI" id="CHEBI:15378"/>
        <dbReference type="ChEBI" id="CHEBI:17815"/>
        <dbReference type="ChEBI" id="CHEBI:30616"/>
        <dbReference type="ChEBI" id="CHEBI:58608"/>
        <dbReference type="ChEBI" id="CHEBI:456216"/>
        <dbReference type="EC" id="2.7.1.107"/>
    </reaction>
</comment>
<dbReference type="EMBL" id="CANHGI010000002">
    <property type="protein sequence ID" value="CAI5441109.1"/>
    <property type="molecule type" value="Genomic_DNA"/>
</dbReference>
<feature type="region of interest" description="Disordered" evidence="8">
    <location>
        <begin position="194"/>
        <end position="325"/>
    </location>
</feature>
<evidence type="ECO:0000313" key="10">
    <source>
        <dbReference type="EMBL" id="CAI5441109.1"/>
    </source>
</evidence>
<name>A0A9P1I9T0_9PELO</name>
<feature type="region of interest" description="Disordered" evidence="8">
    <location>
        <begin position="131"/>
        <end position="167"/>
    </location>
</feature>
<dbReference type="Pfam" id="PF00609">
    <property type="entry name" value="DAGK_acc"/>
    <property type="match status" value="1"/>
</dbReference>
<evidence type="ECO:0000256" key="1">
    <source>
        <dbReference type="ARBA" id="ARBA00001383"/>
    </source>
</evidence>
<feature type="compositionally biased region" description="Basic and acidic residues" evidence="8">
    <location>
        <begin position="309"/>
        <end position="320"/>
    </location>
</feature>
<dbReference type="PROSITE" id="PS50146">
    <property type="entry name" value="DAGK"/>
    <property type="match status" value="1"/>
</dbReference>
<feature type="compositionally biased region" description="Low complexity" evidence="8">
    <location>
        <begin position="137"/>
        <end position="146"/>
    </location>
</feature>
<feature type="compositionally biased region" description="Polar residues" evidence="8">
    <location>
        <begin position="158"/>
        <end position="167"/>
    </location>
</feature>
<dbReference type="InterPro" id="IPR056383">
    <property type="entry name" value="DGKI-like_dom"/>
</dbReference>
<feature type="compositionally biased region" description="Low complexity" evidence="8">
    <location>
        <begin position="438"/>
        <end position="452"/>
    </location>
</feature>
<keyword evidence="5 7" id="KW-0418">Kinase</keyword>
<organism evidence="10 11">
    <name type="scientific">Caenorhabditis angaria</name>
    <dbReference type="NCBI Taxonomy" id="860376"/>
    <lineage>
        <taxon>Eukaryota</taxon>
        <taxon>Metazoa</taxon>
        <taxon>Ecdysozoa</taxon>
        <taxon>Nematoda</taxon>
        <taxon>Chromadorea</taxon>
        <taxon>Rhabditida</taxon>
        <taxon>Rhabditina</taxon>
        <taxon>Rhabditomorpha</taxon>
        <taxon>Rhabditoidea</taxon>
        <taxon>Rhabditidae</taxon>
        <taxon>Peloderinae</taxon>
        <taxon>Caenorhabditis</taxon>
    </lineage>
</organism>
<dbReference type="Proteomes" id="UP001152747">
    <property type="component" value="Unassembled WGS sequence"/>
</dbReference>
<feature type="domain" description="DAGKc" evidence="9">
    <location>
        <begin position="807"/>
        <end position="944"/>
    </location>
</feature>
<keyword evidence="4 7" id="KW-0547">Nucleotide-binding</keyword>
<dbReference type="InterPro" id="IPR037607">
    <property type="entry name" value="DGK"/>
</dbReference>
<evidence type="ECO:0000256" key="3">
    <source>
        <dbReference type="ARBA" id="ARBA00022679"/>
    </source>
</evidence>
<evidence type="ECO:0000256" key="5">
    <source>
        <dbReference type="ARBA" id="ARBA00022777"/>
    </source>
</evidence>
<dbReference type="InterPro" id="IPR001206">
    <property type="entry name" value="Diacylglycerol_kinase_cat_dom"/>
</dbReference>
<dbReference type="SMART" id="SM00046">
    <property type="entry name" value="DAGKc"/>
    <property type="match status" value="1"/>
</dbReference>
<proteinExistence type="inferred from homology"/>
<dbReference type="SMART" id="SM00045">
    <property type="entry name" value="DAGKa"/>
    <property type="match status" value="1"/>
</dbReference>
<dbReference type="GO" id="GO:0007200">
    <property type="term" value="P:phospholipase C-activating G protein-coupled receptor signaling pathway"/>
    <property type="evidence" value="ECO:0007669"/>
    <property type="project" value="InterPro"/>
</dbReference>
<reference evidence="10" key="1">
    <citation type="submission" date="2022-11" db="EMBL/GenBank/DDBJ databases">
        <authorList>
            <person name="Kikuchi T."/>
        </authorList>
    </citation>
    <scope>NUCLEOTIDE SEQUENCE</scope>
    <source>
        <strain evidence="10">PS1010</strain>
    </source>
</reference>
<evidence type="ECO:0000256" key="4">
    <source>
        <dbReference type="ARBA" id="ARBA00022741"/>
    </source>
</evidence>
<feature type="compositionally biased region" description="Polar residues" evidence="8">
    <location>
        <begin position="425"/>
        <end position="437"/>
    </location>
</feature>
<dbReference type="Pfam" id="PF00781">
    <property type="entry name" value="DAGK_cat"/>
    <property type="match status" value="1"/>
</dbReference>
<protein>
    <recommendedName>
        <fullName evidence="7">Diacylglycerol kinase</fullName>
        <shortName evidence="7">DAG kinase</shortName>
        <ecNumber evidence="7">2.7.1.107</ecNumber>
    </recommendedName>
</protein>
<gene>
    <name evidence="10" type="ORF">CAMP_LOCUS3746</name>
</gene>
<keyword evidence="6 7" id="KW-0067">ATP-binding</keyword>
<dbReference type="GO" id="GO:0005886">
    <property type="term" value="C:plasma membrane"/>
    <property type="evidence" value="ECO:0007669"/>
    <property type="project" value="TreeGrafter"/>
</dbReference>
<evidence type="ECO:0000313" key="11">
    <source>
        <dbReference type="Proteomes" id="UP001152747"/>
    </source>
</evidence>
<evidence type="ECO:0000256" key="2">
    <source>
        <dbReference type="ARBA" id="ARBA00009280"/>
    </source>
</evidence>
<dbReference type="GO" id="GO:0005524">
    <property type="term" value="F:ATP binding"/>
    <property type="evidence" value="ECO:0007669"/>
    <property type="project" value="UniProtKB-KW"/>
</dbReference>
<dbReference type="FunFam" id="2.60.200.40:FF:000022">
    <property type="entry name" value="Diacylglycerol kinase"/>
    <property type="match status" value="1"/>
</dbReference>
<dbReference type="OrthoDB" id="242257at2759"/>
<evidence type="ECO:0000256" key="8">
    <source>
        <dbReference type="SAM" id="MobiDB-lite"/>
    </source>
</evidence>
<dbReference type="PANTHER" id="PTHR11255:SF80">
    <property type="entry name" value="EYE-SPECIFIC DIACYLGLYCEROL KINASE"/>
    <property type="match status" value="1"/>
</dbReference>
<evidence type="ECO:0000259" key="9">
    <source>
        <dbReference type="PROSITE" id="PS50146"/>
    </source>
</evidence>